<accession>A0A8J8G593</accession>
<dbReference type="EMBL" id="JABSNO010000003">
    <property type="protein sequence ID" value="NRS91509.1"/>
    <property type="molecule type" value="Genomic_DNA"/>
</dbReference>
<dbReference type="RefSeq" id="WP_173778134.1">
    <property type="nucleotide sequence ID" value="NZ_JABSNO010000003.1"/>
</dbReference>
<comment type="subcellular location">
    <subcellularLocation>
        <location evidence="1">Membrane</location>
        <topology evidence="1">Multi-pass membrane protein</topology>
    </subcellularLocation>
</comment>
<dbReference type="InterPro" id="IPR010432">
    <property type="entry name" value="RDD"/>
</dbReference>
<organism evidence="7 8">
    <name type="scientific">Frigoriflavimonas asaccharolytica</name>
    <dbReference type="NCBI Taxonomy" id="2735899"/>
    <lineage>
        <taxon>Bacteria</taxon>
        <taxon>Pseudomonadati</taxon>
        <taxon>Bacteroidota</taxon>
        <taxon>Flavobacteriia</taxon>
        <taxon>Flavobacteriales</taxon>
        <taxon>Weeksellaceae</taxon>
        <taxon>Frigoriflavimonas</taxon>
    </lineage>
</organism>
<keyword evidence="2 5" id="KW-0812">Transmembrane</keyword>
<dbReference type="GO" id="GO:0016020">
    <property type="term" value="C:membrane"/>
    <property type="evidence" value="ECO:0007669"/>
    <property type="project" value="UniProtKB-SubCell"/>
</dbReference>
<evidence type="ECO:0000256" key="5">
    <source>
        <dbReference type="SAM" id="Phobius"/>
    </source>
</evidence>
<keyword evidence="4 5" id="KW-0472">Membrane</keyword>
<sequence>MKISEIKEKRLIHRPTQNFDAGGNRIYQAIDYDFKFDTKSKDNHTARLLSKVIDLIPNIFILIFIFKLNPFLSFLYSIPMVIIIGAISETLTGQTLGKKIFKLKVVDDYGNRPNFSRSFKRNLLCLINLLPTSFYYTKNGRTGPGLAYNFEMHLNNKFSNTFVLNNKVYLEIKNLLHRKE</sequence>
<reference evidence="7" key="1">
    <citation type="submission" date="2020-05" db="EMBL/GenBank/DDBJ databases">
        <title>Genomic Encyclopedia of Type Strains, Phase IV (KMG-V): Genome sequencing to study the core and pangenomes of soil and plant-associated prokaryotes.</title>
        <authorList>
            <person name="Whitman W."/>
        </authorList>
    </citation>
    <scope>NUCLEOTIDE SEQUENCE</scope>
    <source>
        <strain evidence="7">16F</strain>
    </source>
</reference>
<dbReference type="Proteomes" id="UP000610746">
    <property type="component" value="Unassembled WGS sequence"/>
</dbReference>
<evidence type="ECO:0000256" key="1">
    <source>
        <dbReference type="ARBA" id="ARBA00004141"/>
    </source>
</evidence>
<feature type="transmembrane region" description="Helical" evidence="5">
    <location>
        <begin position="48"/>
        <end position="68"/>
    </location>
</feature>
<gene>
    <name evidence="7" type="ORF">HNQ03_000576</name>
</gene>
<dbReference type="Pfam" id="PF06271">
    <property type="entry name" value="RDD"/>
    <property type="match status" value="1"/>
</dbReference>
<evidence type="ECO:0000256" key="2">
    <source>
        <dbReference type="ARBA" id="ARBA00022692"/>
    </source>
</evidence>
<evidence type="ECO:0000313" key="8">
    <source>
        <dbReference type="Proteomes" id="UP000610746"/>
    </source>
</evidence>
<feature type="transmembrane region" description="Helical" evidence="5">
    <location>
        <begin position="74"/>
        <end position="92"/>
    </location>
</feature>
<evidence type="ECO:0000256" key="3">
    <source>
        <dbReference type="ARBA" id="ARBA00022989"/>
    </source>
</evidence>
<feature type="domain" description="RDD" evidence="6">
    <location>
        <begin position="72"/>
        <end position="130"/>
    </location>
</feature>
<dbReference type="AlphaFoldDB" id="A0A8J8G593"/>
<name>A0A8J8G593_9FLAO</name>
<keyword evidence="8" id="KW-1185">Reference proteome</keyword>
<proteinExistence type="predicted"/>
<evidence type="ECO:0000256" key="4">
    <source>
        <dbReference type="ARBA" id="ARBA00023136"/>
    </source>
</evidence>
<keyword evidence="3 5" id="KW-1133">Transmembrane helix</keyword>
<protein>
    <recommendedName>
        <fullName evidence="6">RDD domain-containing protein</fullName>
    </recommendedName>
</protein>
<evidence type="ECO:0000313" key="7">
    <source>
        <dbReference type="EMBL" id="NRS91509.1"/>
    </source>
</evidence>
<evidence type="ECO:0000259" key="6">
    <source>
        <dbReference type="Pfam" id="PF06271"/>
    </source>
</evidence>
<comment type="caution">
    <text evidence="7">The sequence shown here is derived from an EMBL/GenBank/DDBJ whole genome shotgun (WGS) entry which is preliminary data.</text>
</comment>